<sequence>MLILFVLCIYCIWKYIIQSQQKLSFATAHNRFDVSRLFKIFEPEQAYERPVFQSIVNMEDVRRFDDVSKLLFEKEIFKRDPKNATQIQYEFLNKMPTQTQSQINQFDGGEWSIFWGYKSQSLEYYVSRFGVFYTHVDGAGNEHKLELLPLKDQ</sequence>
<dbReference type="AlphaFoldDB" id="A0A6G8RTY1"/>
<evidence type="ECO:0000313" key="2">
    <source>
        <dbReference type="Proteomes" id="UP000502297"/>
    </source>
</evidence>
<proteinExistence type="predicted"/>
<dbReference type="EMBL" id="CP049801">
    <property type="protein sequence ID" value="QIO05248.1"/>
    <property type="molecule type" value="Genomic_DNA"/>
</dbReference>
<keyword evidence="2" id="KW-1185">Reference proteome</keyword>
<reference evidence="1 2" key="1">
    <citation type="submission" date="2020-03" db="EMBL/GenBank/DDBJ databases">
        <authorList>
            <person name="Zhu W."/>
        </authorList>
    </citation>
    <scope>NUCLEOTIDE SEQUENCE [LARGE SCALE GENOMIC DNA]</scope>
    <source>
        <strain evidence="1 2">323-1</strain>
    </source>
</reference>
<gene>
    <name evidence="1" type="ORF">G8E00_04360</name>
</gene>
<organism evidence="1 2">
    <name type="scientific">Acinetobacter shaoyimingii</name>
    <dbReference type="NCBI Taxonomy" id="2715164"/>
    <lineage>
        <taxon>Bacteria</taxon>
        <taxon>Pseudomonadati</taxon>
        <taxon>Pseudomonadota</taxon>
        <taxon>Gammaproteobacteria</taxon>
        <taxon>Moraxellales</taxon>
        <taxon>Moraxellaceae</taxon>
        <taxon>Acinetobacter</taxon>
    </lineage>
</organism>
<protein>
    <submittedName>
        <fullName evidence="1">Uncharacterized protein</fullName>
    </submittedName>
</protein>
<dbReference type="KEGG" id="asha:G8E00_04360"/>
<dbReference type="RefSeq" id="WP_166012247.1">
    <property type="nucleotide sequence ID" value="NZ_CP049801.1"/>
</dbReference>
<dbReference type="Proteomes" id="UP000502297">
    <property type="component" value="Chromosome"/>
</dbReference>
<evidence type="ECO:0000313" key="1">
    <source>
        <dbReference type="EMBL" id="QIO05248.1"/>
    </source>
</evidence>
<accession>A0A6G8RTY1</accession>
<name>A0A6G8RTY1_9GAMM</name>